<reference evidence="4" key="2">
    <citation type="journal article" date="2024" name="Environ. Microbiol.">
        <title>Genome analysis and description of Tunturibacter gen. nov. expands the diversity of Terriglobia in tundra soils.</title>
        <authorList>
            <person name="Messyasz A."/>
            <person name="Mannisto M.K."/>
            <person name="Kerkhof L.J."/>
            <person name="Haggblom M.M."/>
        </authorList>
    </citation>
    <scope>NUCLEOTIDE SEQUENCE</scope>
    <source>
        <strain evidence="4">X5P6</strain>
    </source>
</reference>
<evidence type="ECO:0000259" key="2">
    <source>
        <dbReference type="Pfam" id="PF03200"/>
    </source>
</evidence>
<evidence type="ECO:0000313" key="4">
    <source>
        <dbReference type="EMBL" id="XCB35138.1"/>
    </source>
</evidence>
<name>A0AAU7ZW44_9BACT</name>
<dbReference type="EMBL" id="CP132942">
    <property type="protein sequence ID" value="XCB35138.1"/>
    <property type="molecule type" value="Genomic_DNA"/>
</dbReference>
<dbReference type="Gene3D" id="1.50.10.10">
    <property type="match status" value="2"/>
</dbReference>
<dbReference type="Pfam" id="PF03200">
    <property type="entry name" value="Glyco_hydro_63"/>
    <property type="match status" value="1"/>
</dbReference>
<dbReference type="SUPFAM" id="SSF48208">
    <property type="entry name" value="Six-hairpin glycosidases"/>
    <property type="match status" value="1"/>
</dbReference>
<evidence type="ECO:0000256" key="1">
    <source>
        <dbReference type="SAM" id="MobiDB-lite"/>
    </source>
</evidence>
<accession>A0AAU7ZW44</accession>
<dbReference type="GO" id="GO:0004573">
    <property type="term" value="F:Glc3Man9GlcNAc2 oligosaccharide glucosidase activity"/>
    <property type="evidence" value="ECO:0007669"/>
    <property type="project" value="InterPro"/>
</dbReference>
<feature type="domain" description="Glycosyl hydrolase family 63 C-terminal" evidence="2">
    <location>
        <begin position="700"/>
        <end position="793"/>
    </location>
</feature>
<dbReference type="GO" id="GO:0009311">
    <property type="term" value="P:oligosaccharide metabolic process"/>
    <property type="evidence" value="ECO:0007669"/>
    <property type="project" value="InterPro"/>
</dbReference>
<sequence>MINEKKSAEVDNPEQTRLEQSRRKEKHWKRWGPYLSERAWGTVREDYSVNGTAWDSFPHDHARSRAYRWNEDGLGGICDNHQNLCFALALWNGHDPIVKERLFGLTGSEGNHGEDVKEYYFYVDSTPTHSYMKFLYKYPQSAFPYNELVSENARRGKHEPEFELLDTGVFDEDRYFDVQVEYAKADVDDIAIRITITNRGTDAASLDVLPTLWFRNTWSWNGGEEVPQIRVVKNKSGRSQFLAMKAEFDSYGLSFEGSPDLLFTENETNYERLYGSSNRSFTKDGINDVVVSGRMQAVNPENCGSKAAARYKVSLQGGQSAVLRLRLTKGDGLTDAFNGFDAIFQARVSEADDYYAAIIPAELNDDERNVMRQSLAGLLWSKQFYHYVIKEWLEGDPKQPPPPSERNTGRNSSWGHLYNADVLSMPDKWEYPWFAAWDLAFHCIALSIVDADFAKSQLSLMLREWYMHPNGQLPAYEWAFGDVNPPVHAWAVWRVYRIEERRRGSGDLNFLESAFHKLLLNFTWWVNQKDADGLNVFEGGFLGLDNIGVFDRSSPLPVAGLIEQSDGTSWMAMYTLNMLTIASELARYNPAYEDVASKFWEHFLYIAHAMTHICVDGKGLWDSEDGFFYDVLYSKSGDWERMKVRSLVGLTPLFAVDTLESADLDRMPDFTRRLNWFVKNRPDLTSNVARMHGGQNDRLLLSIIDEERLRAILRFMLDENEFLSPYGVRALSRTHLESPYIKHVGDTEYRVDYEPAESTSGLFGGNSNWRGPIWFPMNYLIIESLQKYHFYYGDSFKVECPTGSGTLMTLAQVSVELSNRLSAIFLKNEAGRRPVYGSIEKFQRDPHWKDLLLFFEYFHGDHGSGVGASHQTGWTGLVAKLLQQSGGQKPVASTHR</sequence>
<dbReference type="RefSeq" id="WP_353066907.1">
    <property type="nucleotide sequence ID" value="NZ_CP132942.1"/>
</dbReference>
<evidence type="ECO:0000259" key="3">
    <source>
        <dbReference type="Pfam" id="PF22422"/>
    </source>
</evidence>
<dbReference type="InterPro" id="IPR008928">
    <property type="entry name" value="6-hairpin_glycosidase_sf"/>
</dbReference>
<reference evidence="4" key="1">
    <citation type="submission" date="2023-08" db="EMBL/GenBank/DDBJ databases">
        <authorList>
            <person name="Messyasz A."/>
            <person name="Mannisto M.K."/>
            <person name="Kerkhof L.J."/>
            <person name="Haggblom M."/>
        </authorList>
    </citation>
    <scope>NUCLEOTIDE SEQUENCE</scope>
    <source>
        <strain evidence="4">X5P6</strain>
    </source>
</reference>
<proteinExistence type="predicted"/>
<dbReference type="KEGG" id="tpsc:RBB77_09645"/>
<dbReference type="InterPro" id="IPR012341">
    <property type="entry name" value="6hp_glycosidase-like_sf"/>
</dbReference>
<gene>
    <name evidence="4" type="ORF">RBB77_09645</name>
</gene>
<organism evidence="4">
    <name type="scientific">Tunturiibacter psychrotolerans</name>
    <dbReference type="NCBI Taxonomy" id="3069686"/>
    <lineage>
        <taxon>Bacteria</taxon>
        <taxon>Pseudomonadati</taxon>
        <taxon>Acidobacteriota</taxon>
        <taxon>Terriglobia</taxon>
        <taxon>Terriglobales</taxon>
        <taxon>Acidobacteriaceae</taxon>
        <taxon>Tunturiibacter</taxon>
    </lineage>
</organism>
<dbReference type="InterPro" id="IPR031335">
    <property type="entry name" value="Glyco_hydro_63_C"/>
</dbReference>
<dbReference type="InterPro" id="IPR054491">
    <property type="entry name" value="MGH1-like_GH"/>
</dbReference>
<feature type="region of interest" description="Disordered" evidence="1">
    <location>
        <begin position="1"/>
        <end position="22"/>
    </location>
</feature>
<dbReference type="Pfam" id="PF22422">
    <property type="entry name" value="MGH1-like_GH"/>
    <property type="match status" value="1"/>
</dbReference>
<dbReference type="PANTHER" id="PTHR10412:SF10">
    <property type="entry name" value="GLYCOSYL HYDROLASE FAMILY 63 C-TERMINAL DOMAIN-CONTAINING PROTEIN"/>
    <property type="match status" value="1"/>
</dbReference>
<dbReference type="InterPro" id="IPR004888">
    <property type="entry name" value="Glycoside_hydrolase_63"/>
</dbReference>
<protein>
    <submittedName>
        <fullName evidence="4">Glucosidase</fullName>
    </submittedName>
</protein>
<dbReference type="PANTHER" id="PTHR10412">
    <property type="entry name" value="MANNOSYL-OLIGOSACCHARIDE GLUCOSIDASE"/>
    <property type="match status" value="1"/>
</dbReference>
<feature type="domain" description="Mannosylglycerate hydrolase MGH1-like glycoside hydrolase" evidence="3">
    <location>
        <begin position="431"/>
        <end position="536"/>
    </location>
</feature>
<dbReference type="AlphaFoldDB" id="A0AAU7ZW44"/>